<feature type="domain" description="HTH gntR-type" evidence="6">
    <location>
        <begin position="15"/>
        <end position="83"/>
    </location>
</feature>
<dbReference type="InParanoid" id="C1F5C2"/>
<dbReference type="InterPro" id="IPR036390">
    <property type="entry name" value="WH_DNA-bd_sf"/>
</dbReference>
<evidence type="ECO:0000259" key="6">
    <source>
        <dbReference type="PROSITE" id="PS50949"/>
    </source>
</evidence>
<dbReference type="GO" id="GO:0003700">
    <property type="term" value="F:DNA-binding transcription factor activity"/>
    <property type="evidence" value="ECO:0007669"/>
    <property type="project" value="InterPro"/>
</dbReference>
<proteinExistence type="predicted"/>
<dbReference type="InterPro" id="IPR051446">
    <property type="entry name" value="HTH_trans_reg/aminotransferase"/>
</dbReference>
<dbReference type="PROSITE" id="PS50949">
    <property type="entry name" value="HTH_GNTR"/>
    <property type="match status" value="1"/>
</dbReference>
<evidence type="ECO:0000256" key="4">
    <source>
        <dbReference type="ARBA" id="ARBA00023163"/>
    </source>
</evidence>
<reference evidence="7 8" key="1">
    <citation type="journal article" date="2009" name="Appl. Environ. Microbiol.">
        <title>Three genomes from the phylum Acidobacteria provide insight into the lifestyles of these microorganisms in soils.</title>
        <authorList>
            <person name="Ward N.L."/>
            <person name="Challacombe J.F."/>
            <person name="Janssen P.H."/>
            <person name="Henrissat B."/>
            <person name="Coutinho P.M."/>
            <person name="Wu M."/>
            <person name="Xie G."/>
            <person name="Haft D.H."/>
            <person name="Sait M."/>
            <person name="Badger J."/>
            <person name="Barabote R.D."/>
            <person name="Bradley B."/>
            <person name="Brettin T.S."/>
            <person name="Brinkac L.M."/>
            <person name="Bruce D."/>
            <person name="Creasy T."/>
            <person name="Daugherty S.C."/>
            <person name="Davidsen T.M."/>
            <person name="DeBoy R.T."/>
            <person name="Detter J.C."/>
            <person name="Dodson R.J."/>
            <person name="Durkin A.S."/>
            <person name="Ganapathy A."/>
            <person name="Gwinn-Giglio M."/>
            <person name="Han C.S."/>
            <person name="Khouri H."/>
            <person name="Kiss H."/>
            <person name="Kothari S.P."/>
            <person name="Madupu R."/>
            <person name="Nelson K.E."/>
            <person name="Nelson W.C."/>
            <person name="Paulsen I."/>
            <person name="Penn K."/>
            <person name="Ren Q."/>
            <person name="Rosovitz M.J."/>
            <person name="Selengut J.D."/>
            <person name="Shrivastava S."/>
            <person name="Sullivan S.A."/>
            <person name="Tapia R."/>
            <person name="Thompson L.S."/>
            <person name="Watkins K.L."/>
            <person name="Yang Q."/>
            <person name="Yu C."/>
            <person name="Zafar N."/>
            <person name="Zhou L."/>
            <person name="Kuske C.R."/>
        </authorList>
    </citation>
    <scope>NUCLEOTIDE SEQUENCE [LARGE SCALE GENOMIC DNA]</scope>
    <source>
        <strain evidence="8">ATCC 51196 / DSM 11244 / BCRC 80197 / JCM 7670 / NBRC 15755 / NCIMB 13165 / 161</strain>
    </source>
</reference>
<dbReference type="AlphaFoldDB" id="C1F5C2"/>
<dbReference type="CDD" id="cd07377">
    <property type="entry name" value="WHTH_GntR"/>
    <property type="match status" value="1"/>
</dbReference>
<dbReference type="RefSeq" id="WP_015896439.1">
    <property type="nucleotide sequence ID" value="NC_012483.1"/>
</dbReference>
<dbReference type="HOGENOM" id="CLU_1297565_0_0_0"/>
<evidence type="ECO:0000256" key="5">
    <source>
        <dbReference type="SAM" id="MobiDB-lite"/>
    </source>
</evidence>
<evidence type="ECO:0000256" key="2">
    <source>
        <dbReference type="ARBA" id="ARBA00023015"/>
    </source>
</evidence>
<dbReference type="Pfam" id="PF00392">
    <property type="entry name" value="GntR"/>
    <property type="match status" value="1"/>
</dbReference>
<dbReference type="OrthoDB" id="9802328at2"/>
<dbReference type="PANTHER" id="PTHR46577:SF1">
    <property type="entry name" value="HTH-TYPE TRANSCRIPTIONAL REGULATORY PROTEIN GABR"/>
    <property type="match status" value="1"/>
</dbReference>
<dbReference type="EMBL" id="CP001472">
    <property type="protein sequence ID" value="ACO31588.1"/>
    <property type="molecule type" value="Genomic_DNA"/>
</dbReference>
<evidence type="ECO:0000256" key="1">
    <source>
        <dbReference type="ARBA" id="ARBA00022898"/>
    </source>
</evidence>
<dbReference type="GO" id="GO:0003677">
    <property type="term" value="F:DNA binding"/>
    <property type="evidence" value="ECO:0007669"/>
    <property type="project" value="UniProtKB-KW"/>
</dbReference>
<dbReference type="Proteomes" id="UP000002207">
    <property type="component" value="Chromosome"/>
</dbReference>
<keyword evidence="4" id="KW-0804">Transcription</keyword>
<name>C1F5C2_ACIC5</name>
<feature type="region of interest" description="Disordered" evidence="5">
    <location>
        <begin position="178"/>
        <end position="212"/>
    </location>
</feature>
<keyword evidence="3" id="KW-0238">DNA-binding</keyword>
<dbReference type="SUPFAM" id="SSF46785">
    <property type="entry name" value="Winged helix' DNA-binding domain"/>
    <property type="match status" value="1"/>
</dbReference>
<keyword evidence="1" id="KW-0663">Pyridoxal phosphate</keyword>
<sequence length="212" mass="23823">MKAFGGIWLDRAGEATLQDQIASQIRDQVQRGMLRPHEMLPSTRDLAAQLHVSRNTVVYAYDRLISEGYMESRPRSGFFVCALGALPRKTQERAPARRRSSLDAESSLASTIIRSPRPFRPCQPDVGLFPLLMWNRLRGRVLRQIGKDLLHYPASGIAGFPALRRNLAQYLRVSRGVRSHRNGRRMGASQSQAEPPETNPIRRTLAPERAAG</sequence>
<accession>C1F5C2</accession>
<dbReference type="STRING" id="240015.ACP_1294"/>
<protein>
    <submittedName>
        <fullName evidence="7">Transcriptional regulator, GntR family</fullName>
    </submittedName>
</protein>
<dbReference type="Gene3D" id="3.40.640.10">
    <property type="entry name" value="Type I PLP-dependent aspartate aminotransferase-like (Major domain)"/>
    <property type="match status" value="1"/>
</dbReference>
<dbReference type="InterPro" id="IPR000524">
    <property type="entry name" value="Tscrpt_reg_HTH_GntR"/>
</dbReference>
<organism evidence="7 8">
    <name type="scientific">Acidobacterium capsulatum (strain ATCC 51196 / DSM 11244 / BCRC 80197 / JCM 7670 / NBRC 15755 / NCIMB 13165 / 161)</name>
    <dbReference type="NCBI Taxonomy" id="240015"/>
    <lineage>
        <taxon>Bacteria</taxon>
        <taxon>Pseudomonadati</taxon>
        <taxon>Acidobacteriota</taxon>
        <taxon>Terriglobia</taxon>
        <taxon>Terriglobales</taxon>
        <taxon>Acidobacteriaceae</taxon>
        <taxon>Acidobacterium</taxon>
    </lineage>
</organism>
<dbReference type="InterPro" id="IPR015421">
    <property type="entry name" value="PyrdxlP-dep_Trfase_major"/>
</dbReference>
<dbReference type="InterPro" id="IPR036388">
    <property type="entry name" value="WH-like_DNA-bd_sf"/>
</dbReference>
<dbReference type="PRINTS" id="PR00035">
    <property type="entry name" value="HTHGNTR"/>
</dbReference>
<gene>
    <name evidence="7" type="ordered locus">ACP_1294</name>
</gene>
<keyword evidence="2" id="KW-0805">Transcription regulation</keyword>
<dbReference type="FunCoup" id="C1F5C2">
    <property type="interactions" value="126"/>
</dbReference>
<evidence type="ECO:0000313" key="7">
    <source>
        <dbReference type="EMBL" id="ACO31588.1"/>
    </source>
</evidence>
<dbReference type="SMART" id="SM00345">
    <property type="entry name" value="HTH_GNTR"/>
    <property type="match status" value="1"/>
</dbReference>
<dbReference type="KEGG" id="aca:ACP_1294"/>
<dbReference type="Gene3D" id="1.10.10.10">
    <property type="entry name" value="Winged helix-like DNA-binding domain superfamily/Winged helix DNA-binding domain"/>
    <property type="match status" value="1"/>
</dbReference>
<evidence type="ECO:0000313" key="8">
    <source>
        <dbReference type="Proteomes" id="UP000002207"/>
    </source>
</evidence>
<keyword evidence="8" id="KW-1185">Reference proteome</keyword>
<dbReference type="PANTHER" id="PTHR46577">
    <property type="entry name" value="HTH-TYPE TRANSCRIPTIONAL REGULATORY PROTEIN GABR"/>
    <property type="match status" value="1"/>
</dbReference>
<dbReference type="eggNOG" id="COG1167">
    <property type="taxonomic scope" value="Bacteria"/>
</dbReference>
<evidence type="ECO:0000256" key="3">
    <source>
        <dbReference type="ARBA" id="ARBA00023125"/>
    </source>
</evidence>